<sequence>MGDSGSNQEVKHGFKDEFIALSKPDPEYAAVFFISKRSPESGGFTTGPIDALRDFHFNFEKQMYDNTPTLETKESVRNICMRDGFESEIRIIRPSFPPDDGSPLIVLIFSGGFLVGTNMQNVPFARALTSLYNATTISISYRLAPEYAFPTAANDVWDSLQWIAQHAALLGADPSKGFIIGGLSAGGNLTTVTAQRAVKAKLSPPLTGIWVSIPVVTANLDGVPEKYREDWVSRAQNINSPVLDPSDVENCRIAYKPDLSSEDFSPFVHQDIVPQIPPAYIQVAGLDCLRDDGLIYERYLRDHGVKTRLDVYPGVPHCHHVFHPDLALSKKFRADIPIGIGWLLGREVTEGEVTEVAGAVLGL</sequence>
<dbReference type="EMBL" id="JBFXLR010000018">
    <property type="protein sequence ID" value="KAL2851335.1"/>
    <property type="molecule type" value="Genomic_DNA"/>
</dbReference>
<feature type="domain" description="Alpha/beta hydrolase fold-3" evidence="2">
    <location>
        <begin position="107"/>
        <end position="320"/>
    </location>
</feature>
<proteinExistence type="predicted"/>
<evidence type="ECO:0000313" key="3">
    <source>
        <dbReference type="EMBL" id="KAL2851335.1"/>
    </source>
</evidence>
<keyword evidence="1 3" id="KW-0378">Hydrolase</keyword>
<dbReference type="PANTHER" id="PTHR48081:SF8">
    <property type="entry name" value="ALPHA_BETA HYDROLASE FOLD-3 DOMAIN-CONTAINING PROTEIN-RELATED"/>
    <property type="match status" value="1"/>
</dbReference>
<dbReference type="Proteomes" id="UP001610444">
    <property type="component" value="Unassembled WGS sequence"/>
</dbReference>
<protein>
    <submittedName>
        <fullName evidence="3">Alpha/Beta hydrolase protein</fullName>
    </submittedName>
</protein>
<dbReference type="InterPro" id="IPR029058">
    <property type="entry name" value="AB_hydrolase_fold"/>
</dbReference>
<gene>
    <name evidence="3" type="ORF">BJX68DRAFT_254908</name>
</gene>
<dbReference type="InterPro" id="IPR050300">
    <property type="entry name" value="GDXG_lipolytic_enzyme"/>
</dbReference>
<evidence type="ECO:0000313" key="4">
    <source>
        <dbReference type="Proteomes" id="UP001610444"/>
    </source>
</evidence>
<reference evidence="3 4" key="1">
    <citation type="submission" date="2024-07" db="EMBL/GenBank/DDBJ databases">
        <title>Section-level genome sequencing and comparative genomics of Aspergillus sections Usti and Cavernicolus.</title>
        <authorList>
            <consortium name="Lawrence Berkeley National Laboratory"/>
            <person name="Nybo J.L."/>
            <person name="Vesth T.C."/>
            <person name="Theobald S."/>
            <person name="Frisvad J.C."/>
            <person name="Larsen T.O."/>
            <person name="Kjaerboelling I."/>
            <person name="Rothschild-Mancinelli K."/>
            <person name="Lyhne E.K."/>
            <person name="Kogle M.E."/>
            <person name="Barry K."/>
            <person name="Clum A."/>
            <person name="Na H."/>
            <person name="Ledsgaard L."/>
            <person name="Lin J."/>
            <person name="Lipzen A."/>
            <person name="Kuo A."/>
            <person name="Riley R."/>
            <person name="Mondo S."/>
            <person name="LaButti K."/>
            <person name="Haridas S."/>
            <person name="Pangalinan J."/>
            <person name="Salamov A.A."/>
            <person name="Simmons B.A."/>
            <person name="Magnuson J.K."/>
            <person name="Chen J."/>
            <person name="Drula E."/>
            <person name="Henrissat B."/>
            <person name="Wiebenga A."/>
            <person name="Lubbers R.J."/>
            <person name="Gomes A.C."/>
            <person name="Macurrencykelacurrency M.R."/>
            <person name="Stajich J."/>
            <person name="Grigoriev I.V."/>
            <person name="Mortensen U.H."/>
            <person name="De vries R.P."/>
            <person name="Baker S.E."/>
            <person name="Andersen M.R."/>
        </authorList>
    </citation>
    <scope>NUCLEOTIDE SEQUENCE [LARGE SCALE GENOMIC DNA]</scope>
    <source>
        <strain evidence="3 4">CBS 756.74</strain>
    </source>
</reference>
<dbReference type="Gene3D" id="3.40.50.1820">
    <property type="entry name" value="alpha/beta hydrolase"/>
    <property type="match status" value="1"/>
</dbReference>
<dbReference type="GO" id="GO:0016787">
    <property type="term" value="F:hydrolase activity"/>
    <property type="evidence" value="ECO:0007669"/>
    <property type="project" value="UniProtKB-KW"/>
</dbReference>
<dbReference type="RefSeq" id="XP_070899776.1">
    <property type="nucleotide sequence ID" value="XM_071042950.1"/>
</dbReference>
<dbReference type="InterPro" id="IPR013094">
    <property type="entry name" value="AB_hydrolase_3"/>
</dbReference>
<dbReference type="Pfam" id="PF07859">
    <property type="entry name" value="Abhydrolase_3"/>
    <property type="match status" value="1"/>
</dbReference>
<organism evidence="3 4">
    <name type="scientific">Aspergillus pseudodeflectus</name>
    <dbReference type="NCBI Taxonomy" id="176178"/>
    <lineage>
        <taxon>Eukaryota</taxon>
        <taxon>Fungi</taxon>
        <taxon>Dikarya</taxon>
        <taxon>Ascomycota</taxon>
        <taxon>Pezizomycotina</taxon>
        <taxon>Eurotiomycetes</taxon>
        <taxon>Eurotiomycetidae</taxon>
        <taxon>Eurotiales</taxon>
        <taxon>Aspergillaceae</taxon>
        <taxon>Aspergillus</taxon>
        <taxon>Aspergillus subgen. Nidulantes</taxon>
    </lineage>
</organism>
<keyword evidence="4" id="KW-1185">Reference proteome</keyword>
<dbReference type="SUPFAM" id="SSF53474">
    <property type="entry name" value="alpha/beta-Hydrolases"/>
    <property type="match status" value="1"/>
</dbReference>
<comment type="caution">
    <text evidence="3">The sequence shown here is derived from an EMBL/GenBank/DDBJ whole genome shotgun (WGS) entry which is preliminary data.</text>
</comment>
<name>A0ABR4KGD2_9EURO</name>
<dbReference type="GeneID" id="98158114"/>
<evidence type="ECO:0000259" key="2">
    <source>
        <dbReference type="Pfam" id="PF07859"/>
    </source>
</evidence>
<evidence type="ECO:0000256" key="1">
    <source>
        <dbReference type="ARBA" id="ARBA00022801"/>
    </source>
</evidence>
<accession>A0ABR4KGD2</accession>
<dbReference type="PANTHER" id="PTHR48081">
    <property type="entry name" value="AB HYDROLASE SUPERFAMILY PROTEIN C4A8.06C"/>
    <property type="match status" value="1"/>
</dbReference>